<dbReference type="InterPro" id="IPR051518">
    <property type="entry name" value="Sucrose_Phosphatase"/>
</dbReference>
<dbReference type="Pfam" id="PF05116">
    <property type="entry name" value="S6PP"/>
    <property type="match status" value="1"/>
</dbReference>
<gene>
    <name evidence="3" type="ORF">FJQ55_03895</name>
</gene>
<dbReference type="InterPro" id="IPR006379">
    <property type="entry name" value="HAD-SF_hydro_IIB"/>
</dbReference>
<dbReference type="InterPro" id="IPR036412">
    <property type="entry name" value="HAD-like_sf"/>
</dbReference>
<protein>
    <submittedName>
        <fullName evidence="3">HAD-IIB family hydrolase</fullName>
    </submittedName>
</protein>
<dbReference type="PANTHER" id="PTHR46521">
    <property type="entry name" value="SUCROSE-PHOSPHATASE 2-RELATED"/>
    <property type="match status" value="1"/>
</dbReference>
<evidence type="ECO:0000313" key="4">
    <source>
        <dbReference type="Proteomes" id="UP000316429"/>
    </source>
</evidence>
<proteinExistence type="predicted"/>
<accession>A0A504U4Q0</accession>
<evidence type="ECO:0000259" key="2">
    <source>
        <dbReference type="Pfam" id="PF05116"/>
    </source>
</evidence>
<dbReference type="SUPFAM" id="SSF56784">
    <property type="entry name" value="HAD-like"/>
    <property type="match status" value="1"/>
</dbReference>
<organism evidence="3 4">
    <name type="scientific">Rhizobium glycinendophyticum</name>
    <dbReference type="NCBI Taxonomy" id="2589807"/>
    <lineage>
        <taxon>Bacteria</taxon>
        <taxon>Pseudomonadati</taxon>
        <taxon>Pseudomonadota</taxon>
        <taxon>Alphaproteobacteria</taxon>
        <taxon>Hyphomicrobiales</taxon>
        <taxon>Rhizobiaceae</taxon>
        <taxon>Rhizobium/Agrobacterium group</taxon>
        <taxon>Rhizobium</taxon>
    </lineage>
</organism>
<dbReference type="EMBL" id="VFYP01000001">
    <property type="protein sequence ID" value="TPP10024.1"/>
    <property type="molecule type" value="Genomic_DNA"/>
</dbReference>
<name>A0A504U4Q0_9HYPH</name>
<dbReference type="InterPro" id="IPR006380">
    <property type="entry name" value="SPP-like_dom"/>
</dbReference>
<dbReference type="SFLD" id="SFLDG01141">
    <property type="entry name" value="C2.B.1:_Sucrose_Phosphatase_Li"/>
    <property type="match status" value="1"/>
</dbReference>
<dbReference type="RefSeq" id="WP_140826387.1">
    <property type="nucleotide sequence ID" value="NZ_VFYP01000001.1"/>
</dbReference>
<comment type="caution">
    <text evidence="3">The sequence shown here is derived from an EMBL/GenBank/DDBJ whole genome shotgun (WGS) entry which is preliminary data.</text>
</comment>
<evidence type="ECO:0000256" key="1">
    <source>
        <dbReference type="ARBA" id="ARBA00022801"/>
    </source>
</evidence>
<keyword evidence="4" id="KW-1185">Reference proteome</keyword>
<dbReference type="Gene3D" id="3.90.1070.10">
    <property type="match status" value="1"/>
</dbReference>
<dbReference type="SFLD" id="SFLDS00003">
    <property type="entry name" value="Haloacid_Dehalogenase"/>
    <property type="match status" value="1"/>
</dbReference>
<dbReference type="NCBIfam" id="TIGR01484">
    <property type="entry name" value="HAD-SF-IIB"/>
    <property type="match status" value="1"/>
</dbReference>
<sequence>MNPIQLFCSDLDGTLAGDRDGAHAFARHWSALPDDRRPLLVYNSGRLVEDILAFTAEEGLPMADFIIGGVGTMLHSEAWPHLGDAYRATLDRGFDVDRVEAVLGSLDNLSRQPDHYQHPLKSSWYLHDAGQADLEAIENRLQVEGQEARLVYSSQRDLDIIPSAADKGQALRWLCTELGIGLSFVVVAGDTGNDRAMFELEGVTGILPENALGELSSLAQARNAIVHGNGRAAWGVLDGLRQLGLLDPG</sequence>
<dbReference type="PANTHER" id="PTHR46521:SF4">
    <property type="entry name" value="SUCROSE-PHOSPHATASE 2-RELATED"/>
    <property type="match status" value="1"/>
</dbReference>
<evidence type="ECO:0000313" key="3">
    <source>
        <dbReference type="EMBL" id="TPP10024.1"/>
    </source>
</evidence>
<dbReference type="AlphaFoldDB" id="A0A504U4Q0"/>
<dbReference type="OrthoDB" id="7847955at2"/>
<dbReference type="Gene3D" id="3.40.50.1000">
    <property type="entry name" value="HAD superfamily/HAD-like"/>
    <property type="match status" value="1"/>
</dbReference>
<dbReference type="InterPro" id="IPR023214">
    <property type="entry name" value="HAD_sf"/>
</dbReference>
<dbReference type="SFLD" id="SFLDG01140">
    <property type="entry name" value="C2.B:_Phosphomannomutase_and_P"/>
    <property type="match status" value="1"/>
</dbReference>
<dbReference type="Proteomes" id="UP000316429">
    <property type="component" value="Unassembled WGS sequence"/>
</dbReference>
<keyword evidence="1 3" id="KW-0378">Hydrolase</keyword>
<dbReference type="GO" id="GO:0016791">
    <property type="term" value="F:phosphatase activity"/>
    <property type="evidence" value="ECO:0007669"/>
    <property type="project" value="UniProtKB-ARBA"/>
</dbReference>
<reference evidence="3 4" key="1">
    <citation type="submission" date="2019-06" db="EMBL/GenBank/DDBJ databases">
        <title>Rhizobium sp. CL12 isolated from roots of soybean.</title>
        <authorList>
            <person name="Wang C."/>
        </authorList>
    </citation>
    <scope>NUCLEOTIDE SEQUENCE [LARGE SCALE GENOMIC DNA]</scope>
    <source>
        <strain evidence="3 4">CL12</strain>
    </source>
</reference>
<feature type="domain" description="Sucrose phosphatase-like" evidence="2">
    <location>
        <begin position="5"/>
        <end position="241"/>
    </location>
</feature>